<gene>
    <name evidence="2" type="ORF">V6N11_027200</name>
</gene>
<sequence length="191" mass="20651">MPGLYEEGHTVTKAKTDITTMEKKGDKSTSDPNDDSLLVPMPDTMTESANEMKHSTCEDRGYEDIGSIDDSPLLDALVNTQIHDPISNTIKGNVGEGAQSPTDQDNQDKTMGTHLAESIQSLNVFFSIKLRPTVVTGNVEANATTGSDPMRRVRVTLHAITPTGCGSTTRMRDSTDTTVAVRKYSKDGIAF</sequence>
<dbReference type="Proteomes" id="UP001396334">
    <property type="component" value="Unassembled WGS sequence"/>
</dbReference>
<accession>A0ABR2PG86</accession>
<evidence type="ECO:0000256" key="1">
    <source>
        <dbReference type="SAM" id="MobiDB-lite"/>
    </source>
</evidence>
<proteinExistence type="predicted"/>
<evidence type="ECO:0000313" key="2">
    <source>
        <dbReference type="EMBL" id="KAK8987449.1"/>
    </source>
</evidence>
<keyword evidence="3" id="KW-1185">Reference proteome</keyword>
<evidence type="ECO:0000313" key="3">
    <source>
        <dbReference type="Proteomes" id="UP001396334"/>
    </source>
</evidence>
<protein>
    <submittedName>
        <fullName evidence="2">Uncharacterized protein</fullName>
    </submittedName>
</protein>
<feature type="region of interest" description="Disordered" evidence="1">
    <location>
        <begin position="86"/>
        <end position="109"/>
    </location>
</feature>
<feature type="compositionally biased region" description="Basic and acidic residues" evidence="1">
    <location>
        <begin position="1"/>
        <end position="29"/>
    </location>
</feature>
<dbReference type="EMBL" id="JBBPBN010000060">
    <property type="protein sequence ID" value="KAK8987449.1"/>
    <property type="molecule type" value="Genomic_DNA"/>
</dbReference>
<feature type="region of interest" description="Disordered" evidence="1">
    <location>
        <begin position="1"/>
        <end position="42"/>
    </location>
</feature>
<organism evidence="2 3">
    <name type="scientific">Hibiscus sabdariffa</name>
    <name type="common">roselle</name>
    <dbReference type="NCBI Taxonomy" id="183260"/>
    <lineage>
        <taxon>Eukaryota</taxon>
        <taxon>Viridiplantae</taxon>
        <taxon>Streptophyta</taxon>
        <taxon>Embryophyta</taxon>
        <taxon>Tracheophyta</taxon>
        <taxon>Spermatophyta</taxon>
        <taxon>Magnoliopsida</taxon>
        <taxon>eudicotyledons</taxon>
        <taxon>Gunneridae</taxon>
        <taxon>Pentapetalae</taxon>
        <taxon>rosids</taxon>
        <taxon>malvids</taxon>
        <taxon>Malvales</taxon>
        <taxon>Malvaceae</taxon>
        <taxon>Malvoideae</taxon>
        <taxon>Hibiscus</taxon>
    </lineage>
</organism>
<name>A0ABR2PG86_9ROSI</name>
<reference evidence="2 3" key="1">
    <citation type="journal article" date="2024" name="G3 (Bethesda)">
        <title>Genome assembly of Hibiscus sabdariffa L. provides insights into metabolisms of medicinal natural products.</title>
        <authorList>
            <person name="Kim T."/>
        </authorList>
    </citation>
    <scope>NUCLEOTIDE SEQUENCE [LARGE SCALE GENOMIC DNA]</scope>
    <source>
        <strain evidence="2">TK-2024</strain>
        <tissue evidence="2">Old leaves</tissue>
    </source>
</reference>
<comment type="caution">
    <text evidence="2">The sequence shown here is derived from an EMBL/GenBank/DDBJ whole genome shotgun (WGS) entry which is preliminary data.</text>
</comment>